<reference evidence="1" key="1">
    <citation type="submission" date="2020-08" db="EMBL/GenBank/DDBJ databases">
        <title>Multicomponent nature underlies the extraordinary mechanical properties of spider dragline silk.</title>
        <authorList>
            <person name="Kono N."/>
            <person name="Nakamura H."/>
            <person name="Mori M."/>
            <person name="Yoshida Y."/>
            <person name="Ohtoshi R."/>
            <person name="Malay A.D."/>
            <person name="Moran D.A.P."/>
            <person name="Tomita M."/>
            <person name="Numata K."/>
            <person name="Arakawa K."/>
        </authorList>
    </citation>
    <scope>NUCLEOTIDE SEQUENCE</scope>
</reference>
<keyword evidence="2" id="KW-1185">Reference proteome</keyword>
<evidence type="ECO:0000313" key="1">
    <source>
        <dbReference type="EMBL" id="GFU40199.1"/>
    </source>
</evidence>
<dbReference type="EMBL" id="BMAW01131633">
    <property type="protein sequence ID" value="GFU40199.1"/>
    <property type="molecule type" value="Genomic_DNA"/>
</dbReference>
<accession>A0A8X6QWL1</accession>
<feature type="non-terminal residue" evidence="1">
    <location>
        <position position="1"/>
    </location>
</feature>
<dbReference type="OrthoDB" id="10609600at2759"/>
<organism evidence="1 2">
    <name type="scientific">Nephila pilipes</name>
    <name type="common">Giant wood spider</name>
    <name type="synonym">Nephila maculata</name>
    <dbReference type="NCBI Taxonomy" id="299642"/>
    <lineage>
        <taxon>Eukaryota</taxon>
        <taxon>Metazoa</taxon>
        <taxon>Ecdysozoa</taxon>
        <taxon>Arthropoda</taxon>
        <taxon>Chelicerata</taxon>
        <taxon>Arachnida</taxon>
        <taxon>Araneae</taxon>
        <taxon>Araneomorphae</taxon>
        <taxon>Entelegynae</taxon>
        <taxon>Araneoidea</taxon>
        <taxon>Nephilidae</taxon>
        <taxon>Nephila</taxon>
    </lineage>
</organism>
<comment type="caution">
    <text evidence="1">The sequence shown here is derived from an EMBL/GenBank/DDBJ whole genome shotgun (WGS) entry which is preliminary data.</text>
</comment>
<evidence type="ECO:0000313" key="2">
    <source>
        <dbReference type="Proteomes" id="UP000887013"/>
    </source>
</evidence>
<proteinExistence type="predicted"/>
<gene>
    <name evidence="1" type="primary">AVEN_264230_1</name>
    <name evidence="1" type="ORF">NPIL_175521</name>
</gene>
<dbReference type="Proteomes" id="UP000887013">
    <property type="component" value="Unassembled WGS sequence"/>
</dbReference>
<dbReference type="AlphaFoldDB" id="A0A8X6QWL1"/>
<name>A0A8X6QWL1_NEPPI</name>
<sequence>MDYSNYPKDHDLFNLSNEGRLGALKNETCEPIKEFVALKYTDSLYLEIKAPNVYTEVKNNFSDIMDYSNYPKDHDLFNLSNEGRLGALKNETCEPIKEFVALK</sequence>
<protein>
    <submittedName>
        <fullName evidence="1">Uncharacterized protein</fullName>
    </submittedName>
</protein>